<dbReference type="PANTHER" id="PTHR47623:SF1">
    <property type="entry name" value="OS09G0287300 PROTEIN"/>
    <property type="match status" value="1"/>
</dbReference>
<protein>
    <submittedName>
        <fullName evidence="1">Histidine phosphatase family protein</fullName>
    </submittedName>
</protein>
<proteinExistence type="predicted"/>
<sequence length="178" mass="19213">MRRLMLLRHGKSDWPAGVPDERRPLAERGRSASKTMAQHMIDCGLLPDHVLVSPAVRTLQTWEIVGTKLATATVVPEADMRPAIYDADAAQVLAEVRTVPDDKHSVLLVGHNPGLEDLTRLLCHGGDALALSRIKVKFPTAALAVIDLGSSHWSEVGEGSGQLARFDTPRSITDAAKS</sequence>
<dbReference type="Pfam" id="PF00300">
    <property type="entry name" value="His_Phos_1"/>
    <property type="match status" value="1"/>
</dbReference>
<dbReference type="KEGG" id="abaw:D5400_18260"/>
<dbReference type="EMBL" id="CP032509">
    <property type="protein sequence ID" value="AZN72967.1"/>
    <property type="molecule type" value="Genomic_DNA"/>
</dbReference>
<dbReference type="InterPro" id="IPR013078">
    <property type="entry name" value="His_Pase_superF_clade-1"/>
</dbReference>
<dbReference type="Gene3D" id="3.40.50.1240">
    <property type="entry name" value="Phosphoglycerate mutase-like"/>
    <property type="match status" value="1"/>
</dbReference>
<dbReference type="SMART" id="SM00855">
    <property type="entry name" value="PGAM"/>
    <property type="match status" value="1"/>
</dbReference>
<dbReference type="InterPro" id="IPR029033">
    <property type="entry name" value="His_PPase_superfam"/>
</dbReference>
<keyword evidence="2" id="KW-1185">Reference proteome</keyword>
<organism evidence="1 2">
    <name type="scientific">Georhizobium profundi</name>
    <dbReference type="NCBI Taxonomy" id="2341112"/>
    <lineage>
        <taxon>Bacteria</taxon>
        <taxon>Pseudomonadati</taxon>
        <taxon>Pseudomonadota</taxon>
        <taxon>Alphaproteobacteria</taxon>
        <taxon>Hyphomicrobiales</taxon>
        <taxon>Rhizobiaceae</taxon>
        <taxon>Georhizobium</taxon>
    </lineage>
</organism>
<gene>
    <name evidence="1" type="ORF">D5400_18260</name>
</gene>
<evidence type="ECO:0000313" key="1">
    <source>
        <dbReference type="EMBL" id="AZN72967.1"/>
    </source>
</evidence>
<dbReference type="Proteomes" id="UP000268192">
    <property type="component" value="Chromosome"/>
</dbReference>
<accession>A0A3S9B7U4</accession>
<dbReference type="PANTHER" id="PTHR47623">
    <property type="entry name" value="OS09G0287300 PROTEIN"/>
    <property type="match status" value="1"/>
</dbReference>
<evidence type="ECO:0000313" key="2">
    <source>
        <dbReference type="Proteomes" id="UP000268192"/>
    </source>
</evidence>
<dbReference type="SUPFAM" id="SSF53254">
    <property type="entry name" value="Phosphoglycerate mutase-like"/>
    <property type="match status" value="1"/>
</dbReference>
<dbReference type="OrthoDB" id="9810154at2"/>
<dbReference type="AlphaFoldDB" id="A0A3S9B7U4"/>
<name>A0A3S9B7U4_9HYPH</name>
<reference evidence="1 2" key="1">
    <citation type="submission" date="2018-09" db="EMBL/GenBank/DDBJ databases">
        <title>Marinorhizobium profundi gen. nov., sp. nov., isolated from a deep-sea sediment sample from the New Britain Trench and proposal of Marinorhizobiaceae fam. nov. in the order Rhizobiales of the class Alphaproteobacteria.</title>
        <authorList>
            <person name="Cao J."/>
        </authorList>
    </citation>
    <scope>NUCLEOTIDE SEQUENCE [LARGE SCALE GENOMIC DNA]</scope>
    <source>
        <strain evidence="1 2">WS11</strain>
    </source>
</reference>
<dbReference type="CDD" id="cd07067">
    <property type="entry name" value="HP_PGM_like"/>
    <property type="match status" value="1"/>
</dbReference>